<gene>
    <name evidence="6" type="ORF">J2S10_004476</name>
</gene>
<feature type="transmembrane region" description="Helical" evidence="5">
    <location>
        <begin position="339"/>
        <end position="358"/>
    </location>
</feature>
<evidence type="ECO:0000256" key="3">
    <source>
        <dbReference type="ARBA" id="ARBA00022989"/>
    </source>
</evidence>
<evidence type="ECO:0000256" key="1">
    <source>
        <dbReference type="ARBA" id="ARBA00004141"/>
    </source>
</evidence>
<evidence type="ECO:0000313" key="6">
    <source>
        <dbReference type="EMBL" id="MDQ0201270.1"/>
    </source>
</evidence>
<feature type="transmembrane region" description="Helical" evidence="5">
    <location>
        <begin position="162"/>
        <end position="182"/>
    </location>
</feature>
<dbReference type="PIRSF" id="PIRSF006060">
    <property type="entry name" value="AA_transporter"/>
    <property type="match status" value="1"/>
</dbReference>
<feature type="transmembrane region" description="Helical" evidence="5">
    <location>
        <begin position="86"/>
        <end position="105"/>
    </location>
</feature>
<dbReference type="InterPro" id="IPR052962">
    <property type="entry name" value="AA_Transporter_AGT"/>
</dbReference>
<dbReference type="InterPro" id="IPR002293">
    <property type="entry name" value="AA/rel_permease1"/>
</dbReference>
<feature type="transmembrane region" description="Helical" evidence="5">
    <location>
        <begin position="489"/>
        <end position="506"/>
    </location>
</feature>
<dbReference type="PANTHER" id="PTHR47547">
    <property type="match status" value="1"/>
</dbReference>
<feature type="transmembrane region" description="Helical" evidence="5">
    <location>
        <begin position="132"/>
        <end position="150"/>
    </location>
</feature>
<feature type="transmembrane region" description="Helical" evidence="5">
    <location>
        <begin position="235"/>
        <end position="259"/>
    </location>
</feature>
<comment type="subcellular location">
    <subcellularLocation>
        <location evidence="1">Membrane</location>
        <topology evidence="1">Multi-pass membrane protein</topology>
    </subcellularLocation>
</comment>
<dbReference type="Proteomes" id="UP001224122">
    <property type="component" value="Unassembled WGS sequence"/>
</dbReference>
<dbReference type="RefSeq" id="WP_307412436.1">
    <property type="nucleotide sequence ID" value="NZ_JAUSTW010000008.1"/>
</dbReference>
<proteinExistence type="predicted"/>
<dbReference type="PANTHER" id="PTHR47547:SF1">
    <property type="entry name" value="ASPARTATE-PROTON SYMPORTER"/>
    <property type="match status" value="1"/>
</dbReference>
<feature type="transmembrane region" description="Helical" evidence="5">
    <location>
        <begin position="194"/>
        <end position="214"/>
    </location>
</feature>
<evidence type="ECO:0000256" key="5">
    <source>
        <dbReference type="SAM" id="Phobius"/>
    </source>
</evidence>
<evidence type="ECO:0000313" key="7">
    <source>
        <dbReference type="Proteomes" id="UP001224122"/>
    </source>
</evidence>
<feature type="transmembrane region" description="Helical" evidence="5">
    <location>
        <begin position="425"/>
        <end position="443"/>
    </location>
</feature>
<evidence type="ECO:0000256" key="4">
    <source>
        <dbReference type="ARBA" id="ARBA00023136"/>
    </source>
</evidence>
<keyword evidence="3 5" id="KW-1133">Transmembrane helix</keyword>
<protein>
    <submittedName>
        <fullName evidence="6">Amino acid transporter</fullName>
    </submittedName>
</protein>
<keyword evidence="2 5" id="KW-0812">Transmembrane</keyword>
<dbReference type="EMBL" id="JAUSTW010000008">
    <property type="protein sequence ID" value="MDQ0201270.1"/>
    <property type="molecule type" value="Genomic_DNA"/>
</dbReference>
<sequence>MAEQGKLKRNLSLWDLLFIGFGAIFGSGWLFAASRVGSMAGPAGSISWVIAGIAVLLLGLVYSELGGAIPRAGGIVRYPVYSHGPLMGYLMGFASLIAYSSLTAIEVEAARQYASSWWPALAQPGTSGSPSLLGWIVQFILLLAFFWLNYRSVKAFAKSNIVITLIKFVVPTLTVLVLLLHIKSANFTIHGFSPFGVTGITTAISTGGVIFAYLGLHPIVTVASEAKNPQRTVPIALILSVVLSTIVYVLLQVAFIGSIPTNMLAGGWAKVGTQFSLPFKDIAVALGLGWFTVLIVTDAVISPSGAANVYMNTTSRLIFGWTQSGTFFKMFGRIDEKSGIPRPALWLAFLLSIFWTLPFPSWDAMIAVVSDALVLTYALAPVSAYALRLNAPDLPRPFYLKGMSILGPISFIIASFIVYWGGWSVNSWLLGSQIVMFVIYLFFKNSVPTNKVSFAQQIKSSWWLVFYYAAIIVVSYLGSFGGIRVLDSPWDQIAIAIIALIAYYWGGKTGLPKAVFDEDEDEAERAKPAYTG</sequence>
<evidence type="ECO:0000256" key="2">
    <source>
        <dbReference type="ARBA" id="ARBA00022692"/>
    </source>
</evidence>
<feature type="transmembrane region" description="Helical" evidence="5">
    <location>
        <begin position="282"/>
        <end position="301"/>
    </location>
</feature>
<feature type="transmembrane region" description="Helical" evidence="5">
    <location>
        <begin position="45"/>
        <end position="65"/>
    </location>
</feature>
<accession>A0ABT9Y173</accession>
<name>A0ABT9Y173_9BACI</name>
<keyword evidence="4 5" id="KW-0472">Membrane</keyword>
<comment type="caution">
    <text evidence="6">The sequence shown here is derived from an EMBL/GenBank/DDBJ whole genome shotgun (WGS) entry which is preliminary data.</text>
</comment>
<dbReference type="Gene3D" id="1.20.1740.10">
    <property type="entry name" value="Amino acid/polyamine transporter I"/>
    <property type="match status" value="1"/>
</dbReference>
<feature type="transmembrane region" description="Helical" evidence="5">
    <location>
        <begin position="12"/>
        <end position="33"/>
    </location>
</feature>
<dbReference type="Pfam" id="PF13520">
    <property type="entry name" value="AA_permease_2"/>
    <property type="match status" value="1"/>
</dbReference>
<feature type="transmembrane region" description="Helical" evidence="5">
    <location>
        <begin position="364"/>
        <end position="386"/>
    </location>
</feature>
<reference evidence="6 7" key="1">
    <citation type="submission" date="2023-07" db="EMBL/GenBank/DDBJ databases">
        <title>Genomic Encyclopedia of Type Strains, Phase IV (KMG-IV): sequencing the most valuable type-strain genomes for metagenomic binning, comparative biology and taxonomic classification.</title>
        <authorList>
            <person name="Goeker M."/>
        </authorList>
    </citation>
    <scope>NUCLEOTIDE SEQUENCE [LARGE SCALE GENOMIC DNA]</scope>
    <source>
        <strain evidence="6 7">DSM 27594</strain>
    </source>
</reference>
<keyword evidence="7" id="KW-1185">Reference proteome</keyword>
<organism evidence="6 7">
    <name type="scientific">Neobacillus ginsengisoli</name>
    <dbReference type="NCBI Taxonomy" id="904295"/>
    <lineage>
        <taxon>Bacteria</taxon>
        <taxon>Bacillati</taxon>
        <taxon>Bacillota</taxon>
        <taxon>Bacilli</taxon>
        <taxon>Bacillales</taxon>
        <taxon>Bacillaceae</taxon>
        <taxon>Neobacillus</taxon>
    </lineage>
</organism>
<feature type="transmembrane region" description="Helical" evidence="5">
    <location>
        <begin position="398"/>
        <end position="419"/>
    </location>
</feature>
<feature type="transmembrane region" description="Helical" evidence="5">
    <location>
        <begin position="464"/>
        <end position="483"/>
    </location>
</feature>